<keyword evidence="2" id="KW-1185">Reference proteome</keyword>
<dbReference type="Proteomes" id="UP000822688">
    <property type="component" value="Chromosome 3"/>
</dbReference>
<comment type="caution">
    <text evidence="1">The sequence shown here is derived from an EMBL/GenBank/DDBJ whole genome shotgun (WGS) entry which is preliminary data.</text>
</comment>
<evidence type="ECO:0000313" key="2">
    <source>
        <dbReference type="Proteomes" id="UP000822688"/>
    </source>
</evidence>
<organism evidence="1 2">
    <name type="scientific">Ceratodon purpureus</name>
    <name type="common">Fire moss</name>
    <name type="synonym">Dicranum purpureum</name>
    <dbReference type="NCBI Taxonomy" id="3225"/>
    <lineage>
        <taxon>Eukaryota</taxon>
        <taxon>Viridiplantae</taxon>
        <taxon>Streptophyta</taxon>
        <taxon>Embryophyta</taxon>
        <taxon>Bryophyta</taxon>
        <taxon>Bryophytina</taxon>
        <taxon>Bryopsida</taxon>
        <taxon>Dicranidae</taxon>
        <taxon>Pseudoditrichales</taxon>
        <taxon>Ditrichaceae</taxon>
        <taxon>Ceratodon</taxon>
    </lineage>
</organism>
<evidence type="ECO:0000313" key="1">
    <source>
        <dbReference type="EMBL" id="KAG0583178.1"/>
    </source>
</evidence>
<protein>
    <submittedName>
        <fullName evidence="1">Uncharacterized protein</fullName>
    </submittedName>
</protein>
<proteinExistence type="predicted"/>
<reference evidence="1" key="1">
    <citation type="submission" date="2020-06" db="EMBL/GenBank/DDBJ databases">
        <title>WGS assembly of Ceratodon purpureus strain R40.</title>
        <authorList>
            <person name="Carey S.B."/>
            <person name="Jenkins J."/>
            <person name="Shu S."/>
            <person name="Lovell J.T."/>
            <person name="Sreedasyam A."/>
            <person name="Maumus F."/>
            <person name="Tiley G.P."/>
            <person name="Fernandez-Pozo N."/>
            <person name="Barry K."/>
            <person name="Chen C."/>
            <person name="Wang M."/>
            <person name="Lipzen A."/>
            <person name="Daum C."/>
            <person name="Saski C.A."/>
            <person name="Payton A.C."/>
            <person name="Mcbreen J.C."/>
            <person name="Conrad R.E."/>
            <person name="Kollar L.M."/>
            <person name="Olsson S."/>
            <person name="Huttunen S."/>
            <person name="Landis J.B."/>
            <person name="Wickett N.J."/>
            <person name="Johnson M.G."/>
            <person name="Rensing S.A."/>
            <person name="Grimwood J."/>
            <person name="Schmutz J."/>
            <person name="Mcdaniel S.F."/>
        </authorList>
    </citation>
    <scope>NUCLEOTIDE SEQUENCE</scope>
    <source>
        <strain evidence="1">R40</strain>
    </source>
</reference>
<name>A0A8T0IKV6_CERPU</name>
<accession>A0A8T0IKV6</accession>
<dbReference type="AlphaFoldDB" id="A0A8T0IKV6"/>
<dbReference type="EMBL" id="CM026423">
    <property type="protein sequence ID" value="KAG0583178.1"/>
    <property type="molecule type" value="Genomic_DNA"/>
</dbReference>
<sequence>MQPQTDDPRRPLHTPRIKHSLHHSQCSRHCAHLLHCNHHPMPSSSCSILPCPSRSMSGTPTTTTTATIFTTSSLPCLLPLHLLHANLHTSILKSHPHFHYYIQFLAYFSLFCFLLPTTGSATHPLRSGPAPAHGAAAMERRPAKLQHTLSFHISQRMLIIGTIQTNTSAWRRKDCVLDILIEIGDNTWKQQLNSQSFIFQVPVRSFGGMIGMVSVHERGGKWPRLWNHFFVVQDAGVIRLNATLSGDCTRIKIPGSALIPWIPAMCPALGVIEKTNSLLLFTRLSTDASLMCPVPFKLYVENSCIISGALEIYPITTHVRKSYFGMAFLKTLMTYINDQLQNPGESSDWHRVFGVYLLRTWHFHCLGIVFLFLQTVNYWFLRILESMNAIALSNFDCQVTGDLLDREPQTSCPSSDTSISSDILYQNSWGDAHQYLQKLMDSPVDGSGNYYSYTAQRRSFSDLLLQSGRWSRDSDGRLIRDLP</sequence>
<gene>
    <name evidence="1" type="ORF">KC19_3G115300</name>
</gene>